<proteinExistence type="predicted"/>
<feature type="region of interest" description="Disordered" evidence="1">
    <location>
        <begin position="347"/>
        <end position="391"/>
    </location>
</feature>
<evidence type="ECO:0000313" key="3">
    <source>
        <dbReference type="Proteomes" id="UP000597762"/>
    </source>
</evidence>
<evidence type="ECO:0000256" key="1">
    <source>
        <dbReference type="SAM" id="MobiDB-lite"/>
    </source>
</evidence>
<comment type="caution">
    <text evidence="2">The sequence shown here is derived from an EMBL/GenBank/DDBJ whole genome shotgun (WGS) entry which is preliminary data.</text>
</comment>
<reference evidence="2" key="1">
    <citation type="submission" date="2021-01" db="EMBL/GenBank/DDBJ databases">
        <authorList>
            <person name="Li R."/>
            <person name="Bekaert M."/>
        </authorList>
    </citation>
    <scope>NUCLEOTIDE SEQUENCE</scope>
    <source>
        <strain evidence="2">Farmed</strain>
    </source>
</reference>
<gene>
    <name evidence="2" type="ORF">SPHA_34213</name>
</gene>
<organism evidence="2 3">
    <name type="scientific">Acanthosepion pharaonis</name>
    <name type="common">Pharaoh cuttlefish</name>
    <name type="synonym">Sepia pharaonis</name>
    <dbReference type="NCBI Taxonomy" id="158019"/>
    <lineage>
        <taxon>Eukaryota</taxon>
        <taxon>Metazoa</taxon>
        <taxon>Spiralia</taxon>
        <taxon>Lophotrochozoa</taxon>
        <taxon>Mollusca</taxon>
        <taxon>Cephalopoda</taxon>
        <taxon>Coleoidea</taxon>
        <taxon>Decapodiformes</taxon>
        <taxon>Sepiida</taxon>
        <taxon>Sepiina</taxon>
        <taxon>Sepiidae</taxon>
        <taxon>Acanthosepion</taxon>
    </lineage>
</organism>
<name>A0A812C7N7_ACAPH</name>
<dbReference type="Proteomes" id="UP000597762">
    <property type="component" value="Unassembled WGS sequence"/>
</dbReference>
<protein>
    <submittedName>
        <fullName evidence="2">Uncharacterized protein</fullName>
    </submittedName>
</protein>
<sequence>MSTYLSIYFSKTLEKRIPVSWEDQLSNFPEEVKIIKRKDSPDNEQPQNCCENYRILSRTPTSKLIWRQMTRPYSDSLSGLTTTEYINSSLEQPLPTSASFIKGTKLKNDLMNRYVLHGEKSQRTLTGTKKPKMQQEMSRTRGERPKATKNEVVSLQICKLKAPSIFTLSTEQLKTYETKAVEHDVQDQMLSKKTRPKKKDKIPILPLAHPKPFPRDPKIMEEYFHITKMDTWLPYSSDENRTRKSHEIFENLAVHVNNHDRNNSAEYKNYSTSEKENNTVNNAMHTDNLEIHAITLAKPPNFKGSEVKVTTREVQRKATSVKNLPVIHFKIPYCGYWNECEMPNSEEDHQVTESNNQEKLKSSAESSTRKKIPDGRDQKTTKFHYERPKTR</sequence>
<keyword evidence="3" id="KW-1185">Reference proteome</keyword>
<feature type="compositionally biased region" description="Basic and acidic residues" evidence="1">
    <location>
        <begin position="138"/>
        <end position="148"/>
    </location>
</feature>
<feature type="region of interest" description="Disordered" evidence="1">
    <location>
        <begin position="123"/>
        <end position="148"/>
    </location>
</feature>
<accession>A0A812C7N7</accession>
<evidence type="ECO:0000313" key="2">
    <source>
        <dbReference type="EMBL" id="CAE1264326.1"/>
    </source>
</evidence>
<dbReference type="AlphaFoldDB" id="A0A812C7N7"/>
<dbReference type="EMBL" id="CAHIKZ030001446">
    <property type="protein sequence ID" value="CAE1264326.1"/>
    <property type="molecule type" value="Genomic_DNA"/>
</dbReference>